<protein>
    <submittedName>
        <fullName evidence="2">Uncharacterized protein</fullName>
    </submittedName>
</protein>
<organism evidence="2 3">
    <name type="scientific">Thermoproteota archaeon</name>
    <dbReference type="NCBI Taxonomy" id="2056631"/>
    <lineage>
        <taxon>Archaea</taxon>
        <taxon>Thermoproteota</taxon>
    </lineage>
</organism>
<keyword evidence="1" id="KW-0812">Transmembrane</keyword>
<dbReference type="Proteomes" id="UP000278475">
    <property type="component" value="Unassembled WGS sequence"/>
</dbReference>
<proteinExistence type="predicted"/>
<gene>
    <name evidence="2" type="ORF">DRJ31_11300</name>
</gene>
<dbReference type="AlphaFoldDB" id="A0A497EJ09"/>
<name>A0A497EJ09_9CREN</name>
<feature type="transmembrane region" description="Helical" evidence="1">
    <location>
        <begin position="6"/>
        <end position="25"/>
    </location>
</feature>
<feature type="transmembrane region" description="Helical" evidence="1">
    <location>
        <begin position="46"/>
        <end position="73"/>
    </location>
</feature>
<accession>A0A497EJ09</accession>
<sequence length="74" mass="8709">MIWALILIWYILGMIYFVIAYKTWYNIHNIPTARWAYRSHIVLSGIIRDLLITNFISFILASIAAFLSAWAIFL</sequence>
<evidence type="ECO:0000313" key="3">
    <source>
        <dbReference type="Proteomes" id="UP000278475"/>
    </source>
</evidence>
<keyword evidence="1" id="KW-0472">Membrane</keyword>
<comment type="caution">
    <text evidence="2">The sequence shown here is derived from an EMBL/GenBank/DDBJ whole genome shotgun (WGS) entry which is preliminary data.</text>
</comment>
<keyword evidence="1" id="KW-1133">Transmembrane helix</keyword>
<dbReference type="EMBL" id="QMQV01000258">
    <property type="protein sequence ID" value="RLE45424.1"/>
    <property type="molecule type" value="Genomic_DNA"/>
</dbReference>
<evidence type="ECO:0000256" key="1">
    <source>
        <dbReference type="SAM" id="Phobius"/>
    </source>
</evidence>
<reference evidence="2 3" key="1">
    <citation type="submission" date="2018-06" db="EMBL/GenBank/DDBJ databases">
        <title>Extensive metabolic versatility and redundancy in microbially diverse, dynamic hydrothermal sediments.</title>
        <authorList>
            <person name="Dombrowski N."/>
            <person name="Teske A."/>
            <person name="Baker B.J."/>
        </authorList>
    </citation>
    <scope>NUCLEOTIDE SEQUENCE [LARGE SCALE GENOMIC DNA]</scope>
    <source>
        <strain evidence="2">B66_G16</strain>
    </source>
</reference>
<evidence type="ECO:0000313" key="2">
    <source>
        <dbReference type="EMBL" id="RLE45424.1"/>
    </source>
</evidence>